<feature type="transmembrane region" description="Helical" evidence="11">
    <location>
        <begin position="815"/>
        <end position="833"/>
    </location>
</feature>
<dbReference type="PROSITE" id="PS50011">
    <property type="entry name" value="PROTEIN_KINASE_DOM"/>
    <property type="match status" value="1"/>
</dbReference>
<evidence type="ECO:0000313" key="14">
    <source>
        <dbReference type="Proteomes" id="UP000572635"/>
    </source>
</evidence>
<keyword evidence="14" id="KW-1185">Reference proteome</keyword>
<evidence type="ECO:0000256" key="2">
    <source>
        <dbReference type="ARBA" id="ARBA00022741"/>
    </source>
</evidence>
<keyword evidence="2" id="KW-0547">Nucleotide-binding</keyword>
<evidence type="ECO:0000259" key="12">
    <source>
        <dbReference type="PROSITE" id="PS50011"/>
    </source>
</evidence>
<comment type="catalytic activity">
    <reaction evidence="7">
        <text>L-seryl-[protein] + ATP = O-phospho-L-seryl-[protein] + ADP + H(+)</text>
        <dbReference type="Rhea" id="RHEA:17989"/>
        <dbReference type="Rhea" id="RHEA-COMP:9863"/>
        <dbReference type="Rhea" id="RHEA-COMP:11604"/>
        <dbReference type="ChEBI" id="CHEBI:15378"/>
        <dbReference type="ChEBI" id="CHEBI:29999"/>
        <dbReference type="ChEBI" id="CHEBI:30616"/>
        <dbReference type="ChEBI" id="CHEBI:83421"/>
        <dbReference type="ChEBI" id="CHEBI:456216"/>
        <dbReference type="EC" id="2.7.12.2"/>
    </reaction>
</comment>
<keyword evidence="11" id="KW-0812">Transmembrane</keyword>
<evidence type="ECO:0000256" key="10">
    <source>
        <dbReference type="SAM" id="MobiDB-lite"/>
    </source>
</evidence>
<protein>
    <recommendedName>
        <fullName evidence="6">mitogen-activated protein kinase kinase</fullName>
        <ecNumber evidence="6">2.7.12.2</ecNumber>
    </recommendedName>
</protein>
<sequence>MADPQQSDPVRPSDPAAPTTRLDPGQGGAPGRTHRITRVLRPREGEEERTGVLPAPQQTARIDRTRTAPRPLDATAVHRPGPQPWWRRAYGTVTGLPARLVTRAVVGPAGELDYAVPAEVRERYTVLGHIGSGGEAVVYLAEPKGAGGGTGEGGGTRLALKVYRPGHDINRELLERLRARGEADPHTPAIHGYGHARSAWGEEVAWEAQEYFPDGSLRSVLDRAPLPEEEARAVLAGVAECLHHWQTELQHNHTDVKPENLLVRSADPPAYALTDFGGAVRATMSRIYGRLAITEEYAAPEVVEGRREAPAAWWSLGVIVHEMAAGRRPPRGENWLTARSAEIDVSAVADERWRLLARGLLAPVPDERWGYDQVRQWLDGETPVVARARRNAPITFADAVHHDPPSLAFDLLDRSDKGEVWLRTHWSSLRTWLDREVNDYTFDRSLLTALQDRPELAQTAISALAAHFIPGMTPRFRGHDVSAEGVLALATGERSRHGVLREAVQSGALEYAARHWCDHPGCHDDGARRCALLERVQHEVPLVMEEAEATVRRLTREGAGDFSGVGGHVWDGAWAHAAELVLDPEAAPRERRALRTQAWNPVQRGPARHAEWWRAQRRAALRGAAGEIATNAALVMVALLMPVATAVGAETRRREIAEGRDRRRARWEGARAKAGTALTHVRERLPNGGADRPEDAGDQQRPPNAPYDPLAARRPQTALPRTGEQRKVDRGMRQIERAMTAGRCRRFAYPAALLGLVDGAGRSMLPPEGFFPESPGVLGAYQGLLDFRESPPVSAVADAASGLTGLLPADAASQWWLPVLLGAVLILLGRTAASRKRKARTQLAAYRLSVAGSVAMAVVLLANGLLTLGAGVLIPLDALLG</sequence>
<feature type="compositionally biased region" description="Basic and acidic residues" evidence="10">
    <location>
        <begin position="680"/>
        <end position="695"/>
    </location>
</feature>
<feature type="region of interest" description="Disordered" evidence="10">
    <location>
        <begin position="657"/>
        <end position="730"/>
    </location>
</feature>
<keyword evidence="4" id="KW-0067">ATP-binding</keyword>
<keyword evidence="11" id="KW-0472">Membrane</keyword>
<dbReference type="PANTHER" id="PTHR48013">
    <property type="entry name" value="DUAL SPECIFICITY MITOGEN-ACTIVATED PROTEIN KINASE KINASE 5-RELATED"/>
    <property type="match status" value="1"/>
</dbReference>
<dbReference type="SUPFAM" id="SSF56112">
    <property type="entry name" value="Protein kinase-like (PK-like)"/>
    <property type="match status" value="1"/>
</dbReference>
<accession>A0A7W8QSP4</accession>
<evidence type="ECO:0000256" key="11">
    <source>
        <dbReference type="SAM" id="Phobius"/>
    </source>
</evidence>
<comment type="caution">
    <text evidence="13">The sequence shown here is derived from an EMBL/GenBank/DDBJ whole genome shotgun (WGS) entry which is preliminary data.</text>
</comment>
<name>A0A7W8QSP4_9ACTN</name>
<evidence type="ECO:0000256" key="5">
    <source>
        <dbReference type="ARBA" id="ARBA00038035"/>
    </source>
</evidence>
<keyword evidence="11" id="KW-1133">Transmembrane helix</keyword>
<proteinExistence type="inferred from homology"/>
<comment type="catalytic activity">
    <reaction evidence="9">
        <text>L-tyrosyl-[protein] + ATP = O-phospho-L-tyrosyl-[protein] + ADP + H(+)</text>
        <dbReference type="Rhea" id="RHEA:10596"/>
        <dbReference type="Rhea" id="RHEA-COMP:10136"/>
        <dbReference type="Rhea" id="RHEA-COMP:20101"/>
        <dbReference type="ChEBI" id="CHEBI:15378"/>
        <dbReference type="ChEBI" id="CHEBI:30616"/>
        <dbReference type="ChEBI" id="CHEBI:46858"/>
        <dbReference type="ChEBI" id="CHEBI:61978"/>
        <dbReference type="ChEBI" id="CHEBI:456216"/>
        <dbReference type="EC" id="2.7.12.2"/>
    </reaction>
</comment>
<dbReference type="SMART" id="SM00220">
    <property type="entry name" value="S_TKc"/>
    <property type="match status" value="1"/>
</dbReference>
<comment type="similarity">
    <text evidence="5">Belongs to the protein kinase superfamily. STE Ser/Thr protein kinase family. MAP kinase kinase subfamily.</text>
</comment>
<dbReference type="PANTHER" id="PTHR48013:SF9">
    <property type="entry name" value="DUAL SPECIFICITY MITOGEN-ACTIVATED PROTEIN KINASE KINASE 5"/>
    <property type="match status" value="1"/>
</dbReference>
<comment type="catalytic activity">
    <reaction evidence="8">
        <text>L-threonyl-[protein] + ATP = O-phospho-L-threonyl-[protein] + ADP + H(+)</text>
        <dbReference type="Rhea" id="RHEA:46608"/>
        <dbReference type="Rhea" id="RHEA-COMP:11060"/>
        <dbReference type="Rhea" id="RHEA-COMP:11605"/>
        <dbReference type="ChEBI" id="CHEBI:15378"/>
        <dbReference type="ChEBI" id="CHEBI:30013"/>
        <dbReference type="ChEBI" id="CHEBI:30616"/>
        <dbReference type="ChEBI" id="CHEBI:61977"/>
        <dbReference type="ChEBI" id="CHEBI:456216"/>
        <dbReference type="EC" id="2.7.12.2"/>
    </reaction>
</comment>
<evidence type="ECO:0000256" key="4">
    <source>
        <dbReference type="ARBA" id="ARBA00022840"/>
    </source>
</evidence>
<evidence type="ECO:0000256" key="9">
    <source>
        <dbReference type="ARBA" id="ARBA00051693"/>
    </source>
</evidence>
<keyword evidence="13" id="KW-0723">Serine/threonine-protein kinase</keyword>
<dbReference type="EC" id="2.7.12.2" evidence="6"/>
<evidence type="ECO:0000256" key="6">
    <source>
        <dbReference type="ARBA" id="ARBA00038999"/>
    </source>
</evidence>
<dbReference type="InterPro" id="IPR000719">
    <property type="entry name" value="Prot_kinase_dom"/>
</dbReference>
<dbReference type="Gene3D" id="1.10.510.10">
    <property type="entry name" value="Transferase(Phosphotransferase) domain 1"/>
    <property type="match status" value="1"/>
</dbReference>
<gene>
    <name evidence="13" type="ORF">HDA36_005914</name>
</gene>
<feature type="compositionally biased region" description="Basic and acidic residues" evidence="10">
    <location>
        <begin position="657"/>
        <end position="671"/>
    </location>
</feature>
<evidence type="ECO:0000313" key="13">
    <source>
        <dbReference type="EMBL" id="MBB5435766.1"/>
    </source>
</evidence>
<dbReference type="EMBL" id="JACHDB010000002">
    <property type="protein sequence ID" value="MBB5435766.1"/>
    <property type="molecule type" value="Genomic_DNA"/>
</dbReference>
<organism evidence="13 14">
    <name type="scientific">Nocardiopsis composta</name>
    <dbReference type="NCBI Taxonomy" id="157465"/>
    <lineage>
        <taxon>Bacteria</taxon>
        <taxon>Bacillati</taxon>
        <taxon>Actinomycetota</taxon>
        <taxon>Actinomycetes</taxon>
        <taxon>Streptosporangiales</taxon>
        <taxon>Nocardiopsidaceae</taxon>
        <taxon>Nocardiopsis</taxon>
    </lineage>
</organism>
<keyword evidence="1" id="KW-0808">Transferase</keyword>
<dbReference type="AlphaFoldDB" id="A0A7W8QSP4"/>
<reference evidence="13 14" key="1">
    <citation type="submission" date="2020-08" db="EMBL/GenBank/DDBJ databases">
        <title>Sequencing the genomes of 1000 actinobacteria strains.</title>
        <authorList>
            <person name="Klenk H.-P."/>
        </authorList>
    </citation>
    <scope>NUCLEOTIDE SEQUENCE [LARGE SCALE GENOMIC DNA]</scope>
    <source>
        <strain evidence="13 14">DSM 44551</strain>
    </source>
</reference>
<evidence type="ECO:0000256" key="1">
    <source>
        <dbReference type="ARBA" id="ARBA00022679"/>
    </source>
</evidence>
<dbReference type="Proteomes" id="UP000572635">
    <property type="component" value="Unassembled WGS sequence"/>
</dbReference>
<feature type="compositionally biased region" description="Basic and acidic residues" evidence="10">
    <location>
        <begin position="41"/>
        <end position="50"/>
    </location>
</feature>
<evidence type="ECO:0000256" key="8">
    <source>
        <dbReference type="ARBA" id="ARBA00049299"/>
    </source>
</evidence>
<dbReference type="RefSeq" id="WP_184398837.1">
    <property type="nucleotide sequence ID" value="NZ_BAAAJD010000167.1"/>
</dbReference>
<dbReference type="GO" id="GO:0005524">
    <property type="term" value="F:ATP binding"/>
    <property type="evidence" value="ECO:0007669"/>
    <property type="project" value="UniProtKB-KW"/>
</dbReference>
<dbReference type="Pfam" id="PF00069">
    <property type="entry name" value="Pkinase"/>
    <property type="match status" value="1"/>
</dbReference>
<dbReference type="InterPro" id="IPR011009">
    <property type="entry name" value="Kinase-like_dom_sf"/>
</dbReference>
<feature type="region of interest" description="Disordered" evidence="10">
    <location>
        <begin position="1"/>
        <end position="60"/>
    </location>
</feature>
<feature type="transmembrane region" description="Helical" evidence="11">
    <location>
        <begin position="845"/>
        <end position="874"/>
    </location>
</feature>
<keyword evidence="3 13" id="KW-0418">Kinase</keyword>
<evidence type="ECO:0000256" key="7">
    <source>
        <dbReference type="ARBA" id="ARBA00049014"/>
    </source>
</evidence>
<feature type="domain" description="Protein kinase" evidence="12">
    <location>
        <begin position="124"/>
        <end position="378"/>
    </location>
</feature>
<evidence type="ECO:0000256" key="3">
    <source>
        <dbReference type="ARBA" id="ARBA00022777"/>
    </source>
</evidence>
<dbReference type="GO" id="GO:0004674">
    <property type="term" value="F:protein serine/threonine kinase activity"/>
    <property type="evidence" value="ECO:0007669"/>
    <property type="project" value="UniProtKB-KW"/>
</dbReference>